<dbReference type="AlphaFoldDB" id="A0A291GDK1"/>
<protein>
    <submittedName>
        <fullName evidence="1">Uncharacterized protein</fullName>
    </submittedName>
</protein>
<accession>A0A291GDK1</accession>
<keyword evidence="2" id="KW-1185">Reference proteome</keyword>
<evidence type="ECO:0000313" key="2">
    <source>
        <dbReference type="Proteomes" id="UP000217935"/>
    </source>
</evidence>
<organism evidence="1 2">
    <name type="scientific">Celeribacter ethanolicus</name>
    <dbReference type="NCBI Taxonomy" id="1758178"/>
    <lineage>
        <taxon>Bacteria</taxon>
        <taxon>Pseudomonadati</taxon>
        <taxon>Pseudomonadota</taxon>
        <taxon>Alphaproteobacteria</taxon>
        <taxon>Rhodobacterales</taxon>
        <taxon>Roseobacteraceae</taxon>
        <taxon>Celeribacter</taxon>
    </lineage>
</organism>
<name>A0A291GDK1_9RHOB</name>
<dbReference type="Proteomes" id="UP000217935">
    <property type="component" value="Chromosome"/>
</dbReference>
<dbReference type="EMBL" id="CP022196">
    <property type="protein sequence ID" value="ATG48271.1"/>
    <property type="molecule type" value="Genomic_DNA"/>
</dbReference>
<proteinExistence type="predicted"/>
<dbReference type="RefSeq" id="WP_096806080.1">
    <property type="nucleotide sequence ID" value="NZ_CP022196.1"/>
</dbReference>
<sequence length="70" mass="7775">MRLMPIYQKPNTSRAAKGHKIADFGNYAPLNWFITTTLANHLAALTYSRETGNQKLCDSTGALFCGNQQI</sequence>
<gene>
    <name evidence="1" type="ORF">CEW89_12270</name>
</gene>
<reference evidence="1 2" key="1">
    <citation type="submission" date="2017-06" db="EMBL/GenBank/DDBJ databases">
        <title>Celeribacter sp. TSPH2 complete genome sequence.</title>
        <authorList>
            <person name="Woo J.-H."/>
            <person name="Kim H.-S."/>
        </authorList>
    </citation>
    <scope>NUCLEOTIDE SEQUENCE [LARGE SCALE GENOMIC DNA]</scope>
    <source>
        <strain evidence="1 2">TSPH2</strain>
    </source>
</reference>
<evidence type="ECO:0000313" key="1">
    <source>
        <dbReference type="EMBL" id="ATG48271.1"/>
    </source>
</evidence>
<dbReference type="KEGG" id="ceh:CEW89_12270"/>